<comment type="caution">
    <text evidence="1">The sequence shown here is derived from an EMBL/GenBank/DDBJ whole genome shotgun (WGS) entry which is preliminary data.</text>
</comment>
<keyword evidence="1" id="KW-0489">Methyltransferase</keyword>
<evidence type="ECO:0000313" key="1">
    <source>
        <dbReference type="EMBL" id="MBK1867314.1"/>
    </source>
</evidence>
<name>A0ACC5R3U0_9HYPH</name>
<proteinExistence type="predicted"/>
<accession>A0ACC5R3U0</accession>
<keyword evidence="2" id="KW-1185">Reference proteome</keyword>
<sequence length="230" mass="24919">MQRPDWYYDDLKQVGTDFADAAEVATYDERQADSGEDLTFLKKLGLGTSDIMADIGCGTGLLACTAAALCREVHAVDVSLPMLAATRRRAAAKGLANVTTQHAGFLSLDLPAAGLDLITTKFALHHLPDQWKGVALDRLARALKPGGKLFIRDVVFSCTSAELPSTAEGWIDWMIANTGYDRATVACHIRDEHSTYGWIMEGLIKQAGFELVSAEYSNGVYADYIAVRSA</sequence>
<organism evidence="1 2">
    <name type="scientific">Taklimakanibacter albus</name>
    <dbReference type="NCBI Taxonomy" id="2800327"/>
    <lineage>
        <taxon>Bacteria</taxon>
        <taxon>Pseudomonadati</taxon>
        <taxon>Pseudomonadota</taxon>
        <taxon>Alphaproteobacteria</taxon>
        <taxon>Hyphomicrobiales</taxon>
        <taxon>Aestuariivirgaceae</taxon>
        <taxon>Taklimakanibacter</taxon>
    </lineage>
</organism>
<reference evidence="1" key="1">
    <citation type="submission" date="2021-01" db="EMBL/GenBank/DDBJ databases">
        <authorList>
            <person name="Sun Q."/>
        </authorList>
    </citation>
    <scope>NUCLEOTIDE SEQUENCE</scope>
    <source>
        <strain evidence="1">YIM B02566</strain>
    </source>
</reference>
<dbReference type="EMBL" id="JAENHL010000007">
    <property type="protein sequence ID" value="MBK1867314.1"/>
    <property type="molecule type" value="Genomic_DNA"/>
</dbReference>
<evidence type="ECO:0000313" key="2">
    <source>
        <dbReference type="Proteomes" id="UP000616151"/>
    </source>
</evidence>
<keyword evidence="1" id="KW-0808">Transferase</keyword>
<protein>
    <submittedName>
        <fullName evidence="1">Class I SAM-dependent methyltransferase</fullName>
    </submittedName>
</protein>
<dbReference type="Proteomes" id="UP000616151">
    <property type="component" value="Unassembled WGS sequence"/>
</dbReference>
<gene>
    <name evidence="1" type="ORF">JHL16_13240</name>
</gene>